<evidence type="ECO:0000256" key="2">
    <source>
        <dbReference type="ARBA" id="ARBA00022448"/>
    </source>
</evidence>
<feature type="transmembrane region" description="Helical" evidence="6">
    <location>
        <begin position="78"/>
        <end position="102"/>
    </location>
</feature>
<evidence type="ECO:0000256" key="3">
    <source>
        <dbReference type="ARBA" id="ARBA00022692"/>
    </source>
</evidence>
<dbReference type="GO" id="GO:0022857">
    <property type="term" value="F:transmembrane transporter activity"/>
    <property type="evidence" value="ECO:0007669"/>
    <property type="project" value="InterPro"/>
</dbReference>
<keyword evidence="5 6" id="KW-0472">Membrane</keyword>
<feature type="transmembrane region" description="Helical" evidence="6">
    <location>
        <begin position="263"/>
        <end position="285"/>
    </location>
</feature>
<keyword evidence="3 6" id="KW-0812">Transmembrane</keyword>
<feature type="transmembrane region" description="Helical" evidence="6">
    <location>
        <begin position="202"/>
        <end position="220"/>
    </location>
</feature>
<keyword evidence="9" id="KW-1185">Reference proteome</keyword>
<dbReference type="GO" id="GO:0016020">
    <property type="term" value="C:membrane"/>
    <property type="evidence" value="ECO:0007669"/>
    <property type="project" value="UniProtKB-SubCell"/>
</dbReference>
<dbReference type="KEGG" id="msil:METEAL_38520"/>
<feature type="transmembrane region" description="Helical" evidence="6">
    <location>
        <begin position="164"/>
        <end position="182"/>
    </location>
</feature>
<dbReference type="PROSITE" id="PS50850">
    <property type="entry name" value="MFS"/>
    <property type="match status" value="1"/>
</dbReference>
<evidence type="ECO:0000256" key="4">
    <source>
        <dbReference type="ARBA" id="ARBA00022989"/>
    </source>
</evidence>
<evidence type="ECO:0000256" key="6">
    <source>
        <dbReference type="SAM" id="Phobius"/>
    </source>
</evidence>
<dbReference type="InterPro" id="IPR011701">
    <property type="entry name" value="MFS"/>
</dbReference>
<feature type="transmembrane region" description="Helical" evidence="6">
    <location>
        <begin position="297"/>
        <end position="316"/>
    </location>
</feature>
<proteinExistence type="predicted"/>
<dbReference type="PANTHER" id="PTHR42718:SF9">
    <property type="entry name" value="MAJOR FACILITATOR SUPERFAMILY MULTIDRUG TRANSPORTER MFSC"/>
    <property type="match status" value="1"/>
</dbReference>
<evidence type="ECO:0000313" key="8">
    <source>
        <dbReference type="EMBL" id="BDU74678.1"/>
    </source>
</evidence>
<comment type="subcellular location">
    <subcellularLocation>
        <location evidence="1">Membrane</location>
        <topology evidence="1">Multi-pass membrane protein</topology>
    </subcellularLocation>
</comment>
<feature type="transmembrane region" description="Helical" evidence="6">
    <location>
        <begin position="395"/>
        <end position="416"/>
    </location>
</feature>
<dbReference type="Gene3D" id="1.20.1250.20">
    <property type="entry name" value="MFS general substrate transporter like domains"/>
    <property type="match status" value="1"/>
</dbReference>
<dbReference type="RefSeq" id="WP_316413353.1">
    <property type="nucleotide sequence ID" value="NZ_AP027080.1"/>
</dbReference>
<feature type="domain" description="Major facilitator superfamily (MFS) profile" evidence="7">
    <location>
        <begin position="12"/>
        <end position="452"/>
    </location>
</feature>
<gene>
    <name evidence="8" type="primary">emrB</name>
    <name evidence="8" type="ORF">METEAL_38520</name>
</gene>
<dbReference type="EMBL" id="AP027080">
    <property type="protein sequence ID" value="BDU74678.1"/>
    <property type="molecule type" value="Genomic_DNA"/>
</dbReference>
<sequence>MGRETDTGERRVVRALLAGICLPLLDATIVVLALDTFGQRFGAPLAHTQWVLSGYTLAAASAVPVCAWAANRIGVRRLWMGGLGVFLAGSCLSGCAGSLGGLVAARCLQGLGCGILTPTLQTALVRSMRPDRVRAALATAAVPAVVAPILGPLLGGLLLKAAGWRWLFLANLPLGLLALVTAHRGLPADEPLGRARFDAQGFLLLAPGLAAVTFGLAWVARNGWSGPGWALPVGLSLVGAFALRPAPADRESLVDLSLFRLRAFTGCGLTLFLSSAAFYGGLLLLPLNLGRGWGPTGVGALLAVQGVGALVARSRLAALSRILGDRALARASLVVAILATLAFAGPWGPPATALALAALLARGAGLGLVTLLTLSAAYQDLDKVQVAHASVVSRILNQMGAALGGVLAAALLQHLLQARAGPGMAHGVAALGLAAITAAALLPTGLLSGRERSG</sequence>
<dbReference type="SUPFAM" id="SSF103473">
    <property type="entry name" value="MFS general substrate transporter"/>
    <property type="match status" value="1"/>
</dbReference>
<keyword evidence="2" id="KW-0813">Transport</keyword>
<feature type="transmembrane region" description="Helical" evidence="6">
    <location>
        <begin position="328"/>
        <end position="347"/>
    </location>
</feature>
<dbReference type="InterPro" id="IPR020846">
    <property type="entry name" value="MFS_dom"/>
</dbReference>
<feature type="transmembrane region" description="Helical" evidence="6">
    <location>
        <begin position="12"/>
        <end position="34"/>
    </location>
</feature>
<organism evidence="8 9">
    <name type="scientific">Mesoterricola silvestris</name>
    <dbReference type="NCBI Taxonomy" id="2927979"/>
    <lineage>
        <taxon>Bacteria</taxon>
        <taxon>Pseudomonadati</taxon>
        <taxon>Acidobacteriota</taxon>
        <taxon>Holophagae</taxon>
        <taxon>Holophagales</taxon>
        <taxon>Holophagaceae</taxon>
        <taxon>Mesoterricola</taxon>
    </lineage>
</organism>
<dbReference type="Proteomes" id="UP001238179">
    <property type="component" value="Chromosome"/>
</dbReference>
<name>A0AA48KDQ4_9BACT</name>
<dbReference type="PANTHER" id="PTHR42718">
    <property type="entry name" value="MAJOR FACILITATOR SUPERFAMILY MULTIDRUG TRANSPORTER MFSC"/>
    <property type="match status" value="1"/>
</dbReference>
<evidence type="ECO:0000256" key="5">
    <source>
        <dbReference type="ARBA" id="ARBA00023136"/>
    </source>
</evidence>
<evidence type="ECO:0000259" key="7">
    <source>
        <dbReference type="PROSITE" id="PS50850"/>
    </source>
</evidence>
<feature type="transmembrane region" description="Helical" evidence="6">
    <location>
        <begin position="137"/>
        <end position="158"/>
    </location>
</feature>
<feature type="transmembrane region" description="Helical" evidence="6">
    <location>
        <begin position="428"/>
        <end position="447"/>
    </location>
</feature>
<keyword evidence="4 6" id="KW-1133">Transmembrane helix</keyword>
<dbReference type="Pfam" id="PF07690">
    <property type="entry name" value="MFS_1"/>
    <property type="match status" value="1"/>
</dbReference>
<feature type="transmembrane region" description="Helical" evidence="6">
    <location>
        <begin position="353"/>
        <end position="374"/>
    </location>
</feature>
<evidence type="ECO:0000256" key="1">
    <source>
        <dbReference type="ARBA" id="ARBA00004141"/>
    </source>
</evidence>
<evidence type="ECO:0000313" key="9">
    <source>
        <dbReference type="Proteomes" id="UP001238179"/>
    </source>
</evidence>
<dbReference type="InterPro" id="IPR036259">
    <property type="entry name" value="MFS_trans_sf"/>
</dbReference>
<dbReference type="AlphaFoldDB" id="A0AA48KDQ4"/>
<protein>
    <submittedName>
        <fullName evidence="8">Multidrug resistance protein B</fullName>
    </submittedName>
</protein>
<reference evidence="9" key="1">
    <citation type="journal article" date="2023" name="Int. J. Syst. Evol. Microbiol.">
        <title>Mesoterricola silvestris gen. nov., sp. nov., Mesoterricola sediminis sp. nov., Geothrix oryzae sp. nov., Geothrix edaphica sp. nov., Geothrix rubra sp. nov., and Geothrix limicola sp. nov., six novel members of Acidobacteriota isolated from soils.</title>
        <authorList>
            <person name="Itoh H."/>
            <person name="Sugisawa Y."/>
            <person name="Mise K."/>
            <person name="Xu Z."/>
            <person name="Kuniyasu M."/>
            <person name="Ushijima N."/>
            <person name="Kawano K."/>
            <person name="Kobayashi E."/>
            <person name="Shiratori Y."/>
            <person name="Masuda Y."/>
            <person name="Senoo K."/>
        </authorList>
    </citation>
    <scope>NUCLEOTIDE SEQUENCE [LARGE SCALE GENOMIC DNA]</scope>
    <source>
        <strain evidence="9">W79</strain>
    </source>
</reference>
<feature type="transmembrane region" description="Helical" evidence="6">
    <location>
        <begin position="54"/>
        <end position="71"/>
    </location>
</feature>
<dbReference type="Gene3D" id="1.20.1720.10">
    <property type="entry name" value="Multidrug resistance protein D"/>
    <property type="match status" value="1"/>
</dbReference>
<accession>A0AA48KDQ4</accession>